<dbReference type="EMBL" id="BMFG01000003">
    <property type="protein sequence ID" value="GGD21832.1"/>
    <property type="molecule type" value="Genomic_DNA"/>
</dbReference>
<name>A0A916XZI9_9FLAO</name>
<evidence type="ECO:0000313" key="2">
    <source>
        <dbReference type="Proteomes" id="UP000625735"/>
    </source>
</evidence>
<accession>A0A916XZI9</accession>
<sequence length="174" mass="20801">MKKEILGLLTLIVFVFSSCINQKEYTFNEIKNLKSTHKIKDSLIVKEIEKLIENKKLVINENEFIVVKLNNLDTLKKIKALEITKSMLTIEQRRFLDKEFDRKGLKGYLFKKDEIILLYGDLDSFFEIKEKTDPKIIFFVNKDKFEKEKIGTMYDPPIFKYEIRNRELIFISEF</sequence>
<dbReference type="PROSITE" id="PS51257">
    <property type="entry name" value="PROKAR_LIPOPROTEIN"/>
    <property type="match status" value="1"/>
</dbReference>
<organism evidence="1 2">
    <name type="scientific">Flavobacterium orientale</name>
    <dbReference type="NCBI Taxonomy" id="1756020"/>
    <lineage>
        <taxon>Bacteria</taxon>
        <taxon>Pseudomonadati</taxon>
        <taxon>Bacteroidota</taxon>
        <taxon>Flavobacteriia</taxon>
        <taxon>Flavobacteriales</taxon>
        <taxon>Flavobacteriaceae</taxon>
        <taxon>Flavobacterium</taxon>
    </lineage>
</organism>
<protein>
    <recommendedName>
        <fullName evidence="3">Lipoprotein</fullName>
    </recommendedName>
</protein>
<comment type="caution">
    <text evidence="1">The sequence shown here is derived from an EMBL/GenBank/DDBJ whole genome shotgun (WGS) entry which is preliminary data.</text>
</comment>
<evidence type="ECO:0008006" key="3">
    <source>
        <dbReference type="Google" id="ProtNLM"/>
    </source>
</evidence>
<reference evidence="1" key="2">
    <citation type="submission" date="2020-09" db="EMBL/GenBank/DDBJ databases">
        <authorList>
            <person name="Sun Q."/>
            <person name="Zhou Y."/>
        </authorList>
    </citation>
    <scope>NUCLEOTIDE SEQUENCE</scope>
    <source>
        <strain evidence="1">CGMCC 1.12506</strain>
    </source>
</reference>
<dbReference type="RefSeq" id="WP_188361463.1">
    <property type="nucleotide sequence ID" value="NZ_BMFG01000003.1"/>
</dbReference>
<dbReference type="AlphaFoldDB" id="A0A916XZI9"/>
<dbReference type="Proteomes" id="UP000625735">
    <property type="component" value="Unassembled WGS sequence"/>
</dbReference>
<proteinExistence type="predicted"/>
<keyword evidence="2" id="KW-1185">Reference proteome</keyword>
<evidence type="ECO:0000313" key="1">
    <source>
        <dbReference type="EMBL" id="GGD21832.1"/>
    </source>
</evidence>
<gene>
    <name evidence="1" type="ORF">GCM10011343_10270</name>
</gene>
<reference evidence="1" key="1">
    <citation type="journal article" date="2014" name="Int. J. Syst. Evol. Microbiol.">
        <title>Complete genome sequence of Corynebacterium casei LMG S-19264T (=DSM 44701T), isolated from a smear-ripened cheese.</title>
        <authorList>
            <consortium name="US DOE Joint Genome Institute (JGI-PGF)"/>
            <person name="Walter F."/>
            <person name="Albersmeier A."/>
            <person name="Kalinowski J."/>
            <person name="Ruckert C."/>
        </authorList>
    </citation>
    <scope>NUCLEOTIDE SEQUENCE</scope>
    <source>
        <strain evidence="1">CGMCC 1.12506</strain>
    </source>
</reference>